<dbReference type="FunFam" id="3.30.800.10:FF:000007">
    <property type="entry name" value="Putative 1-phosphatidylinositol-4-phosphate 5-kinase/ zinc ion binding family"/>
    <property type="match status" value="1"/>
</dbReference>
<evidence type="ECO:0000313" key="11">
    <source>
        <dbReference type="EMBL" id="GMH00303.1"/>
    </source>
</evidence>
<evidence type="ECO:0000256" key="2">
    <source>
        <dbReference type="ARBA" id="ARBA00022679"/>
    </source>
</evidence>
<dbReference type="CDD" id="cd03334">
    <property type="entry name" value="Fab1_TCP"/>
    <property type="match status" value="1"/>
</dbReference>
<comment type="subunit">
    <text evidence="6">Component of the PI(3,5)P2 regulatory complex at least composed of ATG18, SAC/FIG4, FAB1 and VAC14.</text>
</comment>
<dbReference type="Pfam" id="PF01504">
    <property type="entry name" value="PIP5K"/>
    <property type="match status" value="2"/>
</dbReference>
<dbReference type="InterPro" id="IPR002423">
    <property type="entry name" value="Cpn60/GroEL/TCP-1"/>
</dbReference>
<evidence type="ECO:0000256" key="1">
    <source>
        <dbReference type="ARBA" id="ARBA00012009"/>
    </source>
</evidence>
<dbReference type="PROSITE" id="PS51455">
    <property type="entry name" value="PIPK"/>
    <property type="match status" value="1"/>
</dbReference>
<feature type="compositionally biased region" description="Polar residues" evidence="9">
    <location>
        <begin position="29"/>
        <end position="40"/>
    </location>
</feature>
<dbReference type="GO" id="GO:0010008">
    <property type="term" value="C:endosome membrane"/>
    <property type="evidence" value="ECO:0007669"/>
    <property type="project" value="TreeGrafter"/>
</dbReference>
<dbReference type="InterPro" id="IPR027484">
    <property type="entry name" value="PInositol-4-P-5-kinase_N"/>
</dbReference>
<dbReference type="EMBL" id="BSYO01000002">
    <property type="protein sequence ID" value="GMH00303.1"/>
    <property type="molecule type" value="Genomic_DNA"/>
</dbReference>
<dbReference type="SUPFAM" id="SSF52029">
    <property type="entry name" value="GroEL apical domain-like"/>
    <property type="match status" value="1"/>
</dbReference>
<dbReference type="SMART" id="SM00330">
    <property type="entry name" value="PIPKc"/>
    <property type="match status" value="1"/>
</dbReference>
<sequence length="1742" mass="193324">MKPGDEDPVEVNHREPSFPCEPCQVNPEPGSTGQDGSSSCKAPLTNRMALLTSTDSFASSCSDSSVEVNTDGRCVDYQDEDQDNLKFKSNGHVKRSSSLNGFDGCGKFNSHKEDRSILTDVEITGTINGREVQGDHGEISDESLDEENGTACPFSDESIADIWMPPEPENKEDDREDSVATIDDDDDEFGDGMKWGSPSSLNSFEEGVNRSSLFKEEKAKAMEEVMNGKLRSLVNQMLKSVGIANVERDGDSWVDIVTSLAWQAASFLKPDGVEGKRMDPGRYVKVKCIEAGSRSQSELIRGLVFKKHAAHKHMPTKYKNPKLLLIRGMLGQSTGLSSFDSMIPQDKDNLKKENLTDNLKPLIENLGACRPNVVLVEKSVSRDVLEAIHEMGITLVFDTKLHRLERVSRCTGSPILSAENMLSQKLKQCDLCYFENFVEEHAHVSKGEKKPRKTLMFLVGCPTHSDCTILLKGSSSSELKRIKFVVRCAVVMAYHFILETSFLLDQKAMFSTITLNGVANLLPTNQQTLRVGSYNSSVCHKETTTAAASGFTDDLTVSNGFHEGSAYVEKSDVLSADQQSTCVDHVNSSVCYNQEVAAAASTYAIDVPISHGFHEGPVHVEESTSKSAQGLDIPISNGLQEGSPSMTLALERKPTICYEPMPAISSRMLSISESLKKVIGENLPLVSPAAYQSICTYIDLNEPESKAHTSAADDVLAVDIPVRWDTDAKGCSNEEKFLNNDSQPLAVSSDGREDSRNIRDREDCAASKDDISTVLDSESILVLMSSRNASSGTICEQSHFSHIKFYRNFDIPLGKFLRDNLLNQSLQCKTCGELPEAHFYYYAHHNRQLTIRVKHLPNDICLPGGSEGKLWMWSRCGKGNGKSTKRVLISCAAQGLSFGKFLELSFSTGSLFNRLSICGHSLRRDFLHFFGLGPMVAMFRYSSVATFTVSVPPQKLDYNNSINGEWLKKETENVYTKGLLLFNEVANYLKKIKCRFSGVNLIQSGSPKEFSDIEETLGKERYNFEENIKSRCIDNGHSVRNLLSLNRIRLELLLEACIWNQRLQLLLSYSARSGLTTPCDLVEQGMDLIYGADREVEATPANAAVEVTQPTADNAYSAGTEGTTIILNDSSKVSKNCTDMELQVEKIPESDGILMKAIPHEVGVQGHGEQDLLTLSSVDGNIQRQTSGNSVPSVSSLQAFVNPLNLLTDPQANDKNGCAESIAVSGHLLADRIIPIMADQRDSSFADNNASEKAASLPVSYLENSKGWVWNPFPEIWQELLNFENLLKFKQSQPPGFLPVVSQVMVEEGSRLHIPFSNGDYIASDYESEISSIIACALALMGDLPPPVENLDESTRREIYSANRMAEGPVGLPRSVSSPSPQWSSGISYDSDQIHPTPSMSMESRLSRFDGLNLLDSLVAFSALHPEVPLGLEEYPGKGKYSVVCMYAREFRGLRNQCCPSEIDYIASLSRCRIWDAKGGKSKSFFAKTLDNRLIVKEIKKTEFESVMKFATYYFHHMNQSFELGNQTCLAKILGIYQVTIRQTKSGKEIKHDLLVMENLSFGRNITRQYDLKGALHARFTPEADATGDVLLDQNFVNDMNASPVYVGQKAKRLLQRAVWNDTTFLNTINVMDYSLLVGVDRQHYELVCGIIDYLRQYTWDKQLETWVKSSLVVPKNVLPTIISPREYKKRFRKFMDTHFLTVPDHWCSQRSSNPCKLCGISGDDSPRAKPKKHDEQNGLPV</sequence>
<accession>A0AAD3RY40</accession>
<proteinExistence type="predicted"/>
<dbReference type="SUPFAM" id="SSF56104">
    <property type="entry name" value="SAICAR synthase-like"/>
    <property type="match status" value="1"/>
</dbReference>
<keyword evidence="5 8" id="KW-0067">ATP-binding</keyword>
<dbReference type="InterPro" id="IPR027483">
    <property type="entry name" value="PInositol-4-P-4/5-kinase_C_sf"/>
</dbReference>
<evidence type="ECO:0000256" key="3">
    <source>
        <dbReference type="ARBA" id="ARBA00022741"/>
    </source>
</evidence>
<organism evidence="11 12">
    <name type="scientific">Nepenthes gracilis</name>
    <name type="common">Slender pitcher plant</name>
    <dbReference type="NCBI Taxonomy" id="150966"/>
    <lineage>
        <taxon>Eukaryota</taxon>
        <taxon>Viridiplantae</taxon>
        <taxon>Streptophyta</taxon>
        <taxon>Embryophyta</taxon>
        <taxon>Tracheophyta</taxon>
        <taxon>Spermatophyta</taxon>
        <taxon>Magnoliopsida</taxon>
        <taxon>eudicotyledons</taxon>
        <taxon>Gunneridae</taxon>
        <taxon>Pentapetalae</taxon>
        <taxon>Caryophyllales</taxon>
        <taxon>Nepenthaceae</taxon>
        <taxon>Nepenthes</taxon>
    </lineage>
</organism>
<keyword evidence="2 8" id="KW-0808">Transferase</keyword>
<dbReference type="InterPro" id="IPR027409">
    <property type="entry name" value="GroEL-like_apical_dom_sf"/>
</dbReference>
<dbReference type="GO" id="GO:0000285">
    <property type="term" value="F:1-phosphatidylinositol-3-phosphate 5-kinase activity"/>
    <property type="evidence" value="ECO:0007669"/>
    <property type="project" value="UniProtKB-EC"/>
</dbReference>
<evidence type="ECO:0000256" key="4">
    <source>
        <dbReference type="ARBA" id="ARBA00022777"/>
    </source>
</evidence>
<name>A0AAD3RY40_NEPGR</name>
<keyword evidence="4 8" id="KW-0418">Kinase</keyword>
<dbReference type="FunFam" id="3.30.810.10:FF:000001">
    <property type="entry name" value="1-phosphatidylinositol 3-phosphate 5-kinase FAB1"/>
    <property type="match status" value="1"/>
</dbReference>
<evidence type="ECO:0000256" key="8">
    <source>
        <dbReference type="PROSITE-ProRule" id="PRU00781"/>
    </source>
</evidence>
<dbReference type="PANTHER" id="PTHR45748">
    <property type="entry name" value="1-PHOSPHATIDYLINOSITOL 3-PHOSPHATE 5-KINASE-RELATED"/>
    <property type="match status" value="1"/>
</dbReference>
<evidence type="ECO:0000256" key="5">
    <source>
        <dbReference type="ARBA" id="ARBA00022840"/>
    </source>
</evidence>
<evidence type="ECO:0000256" key="6">
    <source>
        <dbReference type="ARBA" id="ARBA00023464"/>
    </source>
</evidence>
<feature type="region of interest" description="Disordered" evidence="9">
    <location>
        <begin position="131"/>
        <end position="153"/>
    </location>
</feature>
<protein>
    <recommendedName>
        <fullName evidence="1">1-phosphatidylinositol-3-phosphate 5-kinase</fullName>
        <ecNumber evidence="1">2.7.1.150</ecNumber>
    </recommendedName>
    <alternativeName>
        <fullName evidence="7">Phosphatidylinositol 3-phosphate 5-kinase type III</fullName>
    </alternativeName>
</protein>
<evidence type="ECO:0000313" key="12">
    <source>
        <dbReference type="Proteomes" id="UP001279734"/>
    </source>
</evidence>
<dbReference type="GO" id="GO:0046854">
    <property type="term" value="P:phosphatidylinositol phosphate biosynthetic process"/>
    <property type="evidence" value="ECO:0007669"/>
    <property type="project" value="TreeGrafter"/>
</dbReference>
<dbReference type="InterPro" id="IPR002498">
    <property type="entry name" value="PInositol-4-P-4/5-kinase_core"/>
</dbReference>
<comment type="caution">
    <text evidence="11">The sequence shown here is derived from an EMBL/GenBank/DDBJ whole genome shotgun (WGS) entry which is preliminary data.</text>
</comment>
<dbReference type="FunFam" id="3.50.7.10:FF:000007">
    <property type="entry name" value="1-phosphatidylinositol 3-phosphate 5-kinase isoform X1"/>
    <property type="match status" value="1"/>
</dbReference>
<dbReference type="InterPro" id="IPR044769">
    <property type="entry name" value="PIKfyve_PIPKc"/>
</dbReference>
<dbReference type="EC" id="2.7.1.150" evidence="1"/>
<dbReference type="Gene3D" id="3.30.810.10">
    <property type="entry name" value="2-Layer Sandwich"/>
    <property type="match status" value="1"/>
</dbReference>
<dbReference type="PANTHER" id="PTHR45748:SF4">
    <property type="entry name" value="1-PHOSPHATIDYLINOSITOL-3-PHOSPHATE 5-KINASE FAB1D-RELATED"/>
    <property type="match status" value="1"/>
</dbReference>
<dbReference type="CDD" id="cd17300">
    <property type="entry name" value="PIPKc_PIKfyve"/>
    <property type="match status" value="1"/>
</dbReference>
<dbReference type="Gene3D" id="3.30.800.10">
    <property type="entry name" value="Phosphatidylinositol Phosphate Kinase II Beta"/>
    <property type="match status" value="1"/>
</dbReference>
<keyword evidence="3 8" id="KW-0547">Nucleotide-binding</keyword>
<evidence type="ECO:0000259" key="10">
    <source>
        <dbReference type="PROSITE" id="PS51455"/>
    </source>
</evidence>
<dbReference type="Gene3D" id="3.50.7.10">
    <property type="entry name" value="GroEL"/>
    <property type="match status" value="1"/>
</dbReference>
<evidence type="ECO:0000256" key="9">
    <source>
        <dbReference type="SAM" id="MobiDB-lite"/>
    </source>
</evidence>
<keyword evidence="12" id="KW-1185">Reference proteome</keyword>
<evidence type="ECO:0000256" key="7">
    <source>
        <dbReference type="ARBA" id="ARBA00077223"/>
    </source>
</evidence>
<dbReference type="Pfam" id="PF00118">
    <property type="entry name" value="Cpn60_TCP1"/>
    <property type="match status" value="1"/>
</dbReference>
<gene>
    <name evidence="11" type="ORF">Nepgr_002142</name>
</gene>
<feature type="region of interest" description="Disordered" evidence="9">
    <location>
        <begin position="1"/>
        <end position="40"/>
    </location>
</feature>
<dbReference type="Proteomes" id="UP001279734">
    <property type="component" value="Unassembled WGS sequence"/>
</dbReference>
<reference evidence="11" key="1">
    <citation type="submission" date="2023-05" db="EMBL/GenBank/DDBJ databases">
        <title>Nepenthes gracilis genome sequencing.</title>
        <authorList>
            <person name="Fukushima K."/>
        </authorList>
    </citation>
    <scope>NUCLEOTIDE SEQUENCE</scope>
    <source>
        <strain evidence="11">SING2019-196</strain>
    </source>
</reference>
<feature type="domain" description="PIPK" evidence="10">
    <location>
        <begin position="1377"/>
        <end position="1700"/>
    </location>
</feature>
<dbReference type="GO" id="GO:0005524">
    <property type="term" value="F:ATP binding"/>
    <property type="evidence" value="ECO:0007669"/>
    <property type="project" value="UniProtKB-UniRule"/>
</dbReference>